<protein>
    <submittedName>
        <fullName evidence="2">ROK family protein</fullName>
    </submittedName>
</protein>
<dbReference type="RefSeq" id="WP_301142416.1">
    <property type="nucleotide sequence ID" value="NZ_JAUHQA010000001.1"/>
</dbReference>
<gene>
    <name evidence="2" type="ORF">QQX02_08430</name>
</gene>
<name>A0ABT8GHN9_9MICO</name>
<proteinExistence type="inferred from homology"/>
<comment type="caution">
    <text evidence="2">The sequence shown here is derived from an EMBL/GenBank/DDBJ whole genome shotgun (WGS) entry which is preliminary data.</text>
</comment>
<dbReference type="PANTHER" id="PTHR18964">
    <property type="entry name" value="ROK (REPRESSOR, ORF, KINASE) FAMILY"/>
    <property type="match status" value="1"/>
</dbReference>
<sequence>MSAPRIGVDIGGTKVDAVVLGDDDALLARHRMAVTRGAEGVIASACEAVAQVTADAGIQVTDAAGVGIGIPGAVRGGVVEHALNLDVERLALADVLRERWRVPVTVENDVNVAALGAWHLLGDGPSSVAYLNVGTGLAAGLILDGRLWRGGRGAAGEIGHISIDPAGPVGADGLPGGLETYASGSGMVQQWGHEGAAAVDVLAAARAGDARAQEIRAGLMHGVATAVRVLVLTLDVDRVMLGGGLTGLRYELLDGARRVIRGWEAASPFLGSLDMGARIVLAPHGEPIAAIGAAKLEVDRG</sequence>
<dbReference type="Proteomes" id="UP001172708">
    <property type="component" value="Unassembled WGS sequence"/>
</dbReference>
<dbReference type="InterPro" id="IPR000600">
    <property type="entry name" value="ROK"/>
</dbReference>
<dbReference type="InterPro" id="IPR043129">
    <property type="entry name" value="ATPase_NBD"/>
</dbReference>
<dbReference type="CDD" id="cd23763">
    <property type="entry name" value="ASKHA_ATPase_ROK"/>
    <property type="match status" value="1"/>
</dbReference>
<accession>A0ABT8GHN9</accession>
<dbReference type="Pfam" id="PF00480">
    <property type="entry name" value="ROK"/>
    <property type="match status" value="1"/>
</dbReference>
<dbReference type="EMBL" id="JAUHQA010000001">
    <property type="protein sequence ID" value="MDN4480944.1"/>
    <property type="molecule type" value="Genomic_DNA"/>
</dbReference>
<dbReference type="PANTHER" id="PTHR18964:SF173">
    <property type="entry name" value="GLUCOKINASE"/>
    <property type="match status" value="1"/>
</dbReference>
<evidence type="ECO:0000313" key="2">
    <source>
        <dbReference type="EMBL" id="MDN4480944.1"/>
    </source>
</evidence>
<reference evidence="2" key="1">
    <citation type="submission" date="2023-06" db="EMBL/GenBank/DDBJ databases">
        <title>Egi l300058.</title>
        <authorList>
            <person name="Gao L."/>
            <person name="Fang B.-Z."/>
            <person name="Li W.-J."/>
        </authorList>
    </citation>
    <scope>NUCLEOTIDE SEQUENCE</scope>
    <source>
        <strain evidence="2">EGI L300058</strain>
    </source>
</reference>
<keyword evidence="3" id="KW-1185">Reference proteome</keyword>
<dbReference type="SUPFAM" id="SSF53067">
    <property type="entry name" value="Actin-like ATPase domain"/>
    <property type="match status" value="1"/>
</dbReference>
<evidence type="ECO:0000256" key="1">
    <source>
        <dbReference type="ARBA" id="ARBA00006479"/>
    </source>
</evidence>
<organism evidence="2 3">
    <name type="scientific">Demequina muriae</name>
    <dbReference type="NCBI Taxonomy" id="3051664"/>
    <lineage>
        <taxon>Bacteria</taxon>
        <taxon>Bacillati</taxon>
        <taxon>Actinomycetota</taxon>
        <taxon>Actinomycetes</taxon>
        <taxon>Micrococcales</taxon>
        <taxon>Demequinaceae</taxon>
        <taxon>Demequina</taxon>
    </lineage>
</organism>
<dbReference type="Gene3D" id="3.30.420.40">
    <property type="match status" value="2"/>
</dbReference>
<evidence type="ECO:0000313" key="3">
    <source>
        <dbReference type="Proteomes" id="UP001172708"/>
    </source>
</evidence>
<comment type="similarity">
    <text evidence="1">Belongs to the ROK (NagC/XylR) family.</text>
</comment>